<reference evidence="8 9" key="1">
    <citation type="journal article" date="2020" name="bioRxiv">
        <title>Sequence and annotation of 42 cannabis genomes reveals extensive copy number variation in cannabinoid synthesis and pathogen resistance genes.</title>
        <authorList>
            <person name="Mckernan K.J."/>
            <person name="Helbert Y."/>
            <person name="Kane L.T."/>
            <person name="Ebling H."/>
            <person name="Zhang L."/>
            <person name="Liu B."/>
            <person name="Eaton Z."/>
            <person name="Mclaughlin S."/>
            <person name="Kingan S."/>
            <person name="Baybayan P."/>
            <person name="Concepcion G."/>
            <person name="Jordan M."/>
            <person name="Riva A."/>
            <person name="Barbazuk W."/>
            <person name="Harkins T."/>
        </authorList>
    </citation>
    <scope>NUCLEOTIDE SEQUENCE [LARGE SCALE GENOMIC DNA]</scope>
    <source>
        <strain evidence="9">cv. Jamaican Lion 4</strain>
        <tissue evidence="8">Leaf</tissue>
    </source>
</reference>
<dbReference type="Gene3D" id="3.30.420.10">
    <property type="entry name" value="Ribonuclease H-like superfamily/Ribonuclease H"/>
    <property type="match status" value="1"/>
</dbReference>
<accession>A0A7J6G401</accession>
<evidence type="ECO:0000313" key="9">
    <source>
        <dbReference type="Proteomes" id="UP000583929"/>
    </source>
</evidence>
<gene>
    <name evidence="8" type="ORF">G4B88_006868</name>
</gene>
<comment type="similarity">
    <text evidence="2">Belongs to the REXO1/REXO3 family.</text>
</comment>
<dbReference type="EMBL" id="JAATIQ010000142">
    <property type="protein sequence ID" value="KAF4377588.1"/>
    <property type="molecule type" value="Genomic_DNA"/>
</dbReference>
<dbReference type="InterPro" id="IPR036397">
    <property type="entry name" value="RNaseH_sf"/>
</dbReference>
<evidence type="ECO:0000259" key="7">
    <source>
        <dbReference type="SMART" id="SM00479"/>
    </source>
</evidence>
<evidence type="ECO:0000256" key="4">
    <source>
        <dbReference type="ARBA" id="ARBA00022801"/>
    </source>
</evidence>
<evidence type="ECO:0000256" key="1">
    <source>
        <dbReference type="ARBA" id="ARBA00004123"/>
    </source>
</evidence>
<feature type="region of interest" description="Disordered" evidence="6">
    <location>
        <begin position="389"/>
        <end position="438"/>
    </location>
</feature>
<dbReference type="GO" id="GO:0004527">
    <property type="term" value="F:exonuclease activity"/>
    <property type="evidence" value="ECO:0007669"/>
    <property type="project" value="InterPro"/>
</dbReference>
<keyword evidence="3" id="KW-0540">Nuclease</keyword>
<dbReference type="AlphaFoldDB" id="A0A7J6G401"/>
<protein>
    <recommendedName>
        <fullName evidence="7">Exonuclease domain-containing protein</fullName>
    </recommendedName>
</protein>
<dbReference type="GO" id="GO:0005634">
    <property type="term" value="C:nucleus"/>
    <property type="evidence" value="ECO:0007669"/>
    <property type="project" value="UniProtKB-SubCell"/>
</dbReference>
<keyword evidence="4" id="KW-0378">Hydrolase</keyword>
<dbReference type="GO" id="GO:0003676">
    <property type="term" value="F:nucleic acid binding"/>
    <property type="evidence" value="ECO:0007669"/>
    <property type="project" value="InterPro"/>
</dbReference>
<dbReference type="PANTHER" id="PTHR12801:SF115">
    <property type="entry name" value="FI18136P1-RELATED"/>
    <property type="match status" value="1"/>
</dbReference>
<dbReference type="PANTHER" id="PTHR12801">
    <property type="entry name" value="RNA EXONUCLEASE REXO1 / RECO3 FAMILY MEMBER-RELATED"/>
    <property type="match status" value="1"/>
</dbReference>
<proteinExistence type="inferred from homology"/>
<feature type="domain" description="Exonuclease" evidence="7">
    <location>
        <begin position="128"/>
        <end position="262"/>
    </location>
</feature>
<dbReference type="InterPro" id="IPR047021">
    <property type="entry name" value="REXO1/3/4-like"/>
</dbReference>
<feature type="compositionally biased region" description="Basic and acidic residues" evidence="6">
    <location>
        <begin position="389"/>
        <end position="402"/>
    </location>
</feature>
<evidence type="ECO:0000256" key="3">
    <source>
        <dbReference type="ARBA" id="ARBA00022722"/>
    </source>
</evidence>
<keyword evidence="9" id="KW-1185">Reference proteome</keyword>
<comment type="subcellular location">
    <subcellularLocation>
        <location evidence="1">Nucleus</location>
    </subcellularLocation>
</comment>
<sequence length="438" mass="49063">MEDLLATAEKKALVEIVKMVQKRGFKGSKGEWKEFLSGYDKKFGARLSDPAKRSNEVLYVTQLIQSYSKRNLVQKLTRAPENESPEQMLVRLTLEHPQYPLEYSFPSKEQGWIVTKLGKISNVMSTDNILAVDCEMVLCVDGTEAAVRVCVVDRNLEVKLNVLVNPKKEVADYRTEITGITAADLEGVTCTLANVQKSLMKILSSGNILAGHSLSNDLNDIQRDPSSLLGYEVRKAGSPHNCLDDACAAMKLVLARLEQKAGDTIPYKEMNVVPEIETPKLLLHRIPSHVPTEELLTAIPGDFTIETKSNRRIKGDKYTTYAIFKSLQEAEEAYEKVEGSILKDTLGRPQKLVTCKLSTGETYSLCVRSTGRGDCLDENLSKKRAIEVQETSEVTKKLKTDEKIEEETPTENKKTKKERKSKKASKHKKNKKGKKKRA</sequence>
<keyword evidence="5" id="KW-0539">Nucleus</keyword>
<dbReference type="InterPro" id="IPR012337">
    <property type="entry name" value="RNaseH-like_sf"/>
</dbReference>
<evidence type="ECO:0000256" key="2">
    <source>
        <dbReference type="ARBA" id="ARBA00006357"/>
    </source>
</evidence>
<dbReference type="SMART" id="SM00479">
    <property type="entry name" value="EXOIII"/>
    <property type="match status" value="1"/>
</dbReference>
<name>A0A7J6G401_CANSA</name>
<evidence type="ECO:0000313" key="8">
    <source>
        <dbReference type="EMBL" id="KAF4377588.1"/>
    </source>
</evidence>
<dbReference type="InterPro" id="IPR013520">
    <property type="entry name" value="Ribonucl_H"/>
</dbReference>
<organism evidence="8 9">
    <name type="scientific">Cannabis sativa</name>
    <name type="common">Hemp</name>
    <name type="synonym">Marijuana</name>
    <dbReference type="NCBI Taxonomy" id="3483"/>
    <lineage>
        <taxon>Eukaryota</taxon>
        <taxon>Viridiplantae</taxon>
        <taxon>Streptophyta</taxon>
        <taxon>Embryophyta</taxon>
        <taxon>Tracheophyta</taxon>
        <taxon>Spermatophyta</taxon>
        <taxon>Magnoliopsida</taxon>
        <taxon>eudicotyledons</taxon>
        <taxon>Gunneridae</taxon>
        <taxon>Pentapetalae</taxon>
        <taxon>rosids</taxon>
        <taxon>fabids</taxon>
        <taxon>Rosales</taxon>
        <taxon>Cannabaceae</taxon>
        <taxon>Cannabis</taxon>
    </lineage>
</organism>
<dbReference type="Proteomes" id="UP000583929">
    <property type="component" value="Unassembled WGS sequence"/>
</dbReference>
<evidence type="ECO:0000256" key="6">
    <source>
        <dbReference type="SAM" id="MobiDB-lite"/>
    </source>
</evidence>
<evidence type="ECO:0000256" key="5">
    <source>
        <dbReference type="ARBA" id="ARBA00023242"/>
    </source>
</evidence>
<comment type="caution">
    <text evidence="8">The sequence shown here is derived from an EMBL/GenBank/DDBJ whole genome shotgun (WGS) entry which is preliminary data.</text>
</comment>
<dbReference type="SUPFAM" id="SSF53098">
    <property type="entry name" value="Ribonuclease H-like"/>
    <property type="match status" value="1"/>
</dbReference>
<feature type="compositionally biased region" description="Basic residues" evidence="6">
    <location>
        <begin position="414"/>
        <end position="438"/>
    </location>
</feature>